<keyword evidence="1 6" id="KW-0963">Cytoplasm</keyword>
<evidence type="ECO:0000313" key="7">
    <source>
        <dbReference type="EMBL" id="MBI2678137.1"/>
    </source>
</evidence>
<comment type="function">
    <text evidence="6">Specifically methylates the N7 position of a guanine in 16S rRNA.</text>
</comment>
<gene>
    <name evidence="6 7" type="primary">rsmG</name>
    <name evidence="7" type="ORF">HYX28_05100</name>
</gene>
<reference evidence="7" key="1">
    <citation type="submission" date="2020-07" db="EMBL/GenBank/DDBJ databases">
        <title>Huge and variable diversity of episymbiotic CPR bacteria and DPANN archaea in groundwater ecosystems.</title>
        <authorList>
            <person name="He C.Y."/>
            <person name="Keren R."/>
            <person name="Whittaker M."/>
            <person name="Farag I.F."/>
            <person name="Doudna J."/>
            <person name="Cate J.H.D."/>
            <person name="Banfield J.F."/>
        </authorList>
    </citation>
    <scope>NUCLEOTIDE SEQUENCE</scope>
    <source>
        <strain evidence="7">NC_groundwater_580_Pr5_B-0.1um_64_19</strain>
    </source>
</reference>
<evidence type="ECO:0000256" key="5">
    <source>
        <dbReference type="ARBA" id="ARBA00022691"/>
    </source>
</evidence>
<dbReference type="Pfam" id="PF02527">
    <property type="entry name" value="GidB"/>
    <property type="match status" value="1"/>
</dbReference>
<comment type="caution">
    <text evidence="6">Lacks conserved residue(s) required for the propagation of feature annotation.</text>
</comment>
<evidence type="ECO:0000256" key="2">
    <source>
        <dbReference type="ARBA" id="ARBA00022552"/>
    </source>
</evidence>
<evidence type="ECO:0000256" key="6">
    <source>
        <dbReference type="HAMAP-Rule" id="MF_00074"/>
    </source>
</evidence>
<feature type="binding site" evidence="6">
    <location>
        <position position="83"/>
    </location>
    <ligand>
        <name>S-adenosyl-L-methionine</name>
        <dbReference type="ChEBI" id="CHEBI:59789"/>
    </ligand>
</feature>
<keyword evidence="2 6" id="KW-0698">rRNA processing</keyword>
<dbReference type="CDD" id="cd02440">
    <property type="entry name" value="AdoMet_MTases"/>
    <property type="match status" value="1"/>
</dbReference>
<accession>A0A932A7T4</accession>
<organism evidence="7 8">
    <name type="scientific">Candidatus Korobacter versatilis</name>
    <dbReference type="NCBI Taxonomy" id="658062"/>
    <lineage>
        <taxon>Bacteria</taxon>
        <taxon>Pseudomonadati</taxon>
        <taxon>Acidobacteriota</taxon>
        <taxon>Terriglobia</taxon>
        <taxon>Terriglobales</taxon>
        <taxon>Candidatus Korobacteraceae</taxon>
        <taxon>Candidatus Korobacter</taxon>
    </lineage>
</organism>
<dbReference type="GO" id="GO:0070043">
    <property type="term" value="F:rRNA (guanine-N7-)-methyltransferase activity"/>
    <property type="evidence" value="ECO:0007669"/>
    <property type="project" value="UniProtKB-UniRule"/>
</dbReference>
<proteinExistence type="inferred from homology"/>
<dbReference type="GO" id="GO:0005829">
    <property type="term" value="C:cytosol"/>
    <property type="evidence" value="ECO:0007669"/>
    <property type="project" value="TreeGrafter"/>
</dbReference>
<keyword evidence="4 6" id="KW-0808">Transferase</keyword>
<dbReference type="HAMAP" id="MF_00074">
    <property type="entry name" value="16SrRNA_methyltr_G"/>
    <property type="match status" value="1"/>
</dbReference>
<dbReference type="SUPFAM" id="SSF53335">
    <property type="entry name" value="S-adenosyl-L-methionine-dependent methyltransferases"/>
    <property type="match status" value="1"/>
</dbReference>
<dbReference type="EMBL" id="JACPNR010000006">
    <property type="protein sequence ID" value="MBI2678137.1"/>
    <property type="molecule type" value="Genomic_DNA"/>
</dbReference>
<dbReference type="PANTHER" id="PTHR31760:SF0">
    <property type="entry name" value="S-ADENOSYL-L-METHIONINE-DEPENDENT METHYLTRANSFERASES SUPERFAMILY PROTEIN"/>
    <property type="match status" value="1"/>
</dbReference>
<dbReference type="PIRSF" id="PIRSF003078">
    <property type="entry name" value="GidB"/>
    <property type="match status" value="1"/>
</dbReference>
<dbReference type="NCBIfam" id="TIGR00138">
    <property type="entry name" value="rsmG_gidB"/>
    <property type="match status" value="1"/>
</dbReference>
<protein>
    <recommendedName>
        <fullName evidence="6">Ribosomal RNA small subunit methyltransferase G</fullName>
        <ecNumber evidence="6">2.1.1.-</ecNumber>
    </recommendedName>
    <alternativeName>
        <fullName evidence="6">16S rRNA 7-methylguanosine methyltransferase</fullName>
        <shortName evidence="6">16S rRNA m7G methyltransferase</shortName>
    </alternativeName>
</protein>
<comment type="subcellular location">
    <subcellularLocation>
        <location evidence="6">Cytoplasm</location>
    </subcellularLocation>
</comment>
<comment type="similarity">
    <text evidence="6">Belongs to the methyltransferase superfamily. RNA methyltransferase RsmG family.</text>
</comment>
<feature type="binding site" evidence="6">
    <location>
        <position position="142"/>
    </location>
    <ligand>
        <name>S-adenosyl-L-methionine</name>
        <dbReference type="ChEBI" id="CHEBI:59789"/>
    </ligand>
</feature>
<evidence type="ECO:0000313" key="8">
    <source>
        <dbReference type="Proteomes" id="UP000779809"/>
    </source>
</evidence>
<dbReference type="Gene3D" id="3.40.50.150">
    <property type="entry name" value="Vaccinia Virus protein VP39"/>
    <property type="match status" value="1"/>
</dbReference>
<sequence length="205" mass="22325">MQTTEIAALLAPFAGELPPEQLEQISKYIDILLKWNDKTNLTAVRDPREMVVRHFGESLFAARALLEPESALDVIDVGSGAGFPGMPLKLFAPRIRLTLVEAQAKKATFLKEVVRALGFGNVTVLSARAETLTEQADLVTLRAVERFDEVLPIAGHLVKPGGRLALLIGTGQIGAAHQLPEFAWQEASKVPQSRTRVLLVGNLEQ</sequence>
<evidence type="ECO:0000256" key="1">
    <source>
        <dbReference type="ARBA" id="ARBA00022490"/>
    </source>
</evidence>
<keyword evidence="5 6" id="KW-0949">S-adenosyl-L-methionine</keyword>
<dbReference type="PANTHER" id="PTHR31760">
    <property type="entry name" value="S-ADENOSYL-L-METHIONINE-DEPENDENT METHYLTRANSFERASES SUPERFAMILY PROTEIN"/>
    <property type="match status" value="1"/>
</dbReference>
<evidence type="ECO:0000256" key="3">
    <source>
        <dbReference type="ARBA" id="ARBA00022603"/>
    </source>
</evidence>
<keyword evidence="3 6" id="KW-0489">Methyltransferase</keyword>
<evidence type="ECO:0000256" key="4">
    <source>
        <dbReference type="ARBA" id="ARBA00022679"/>
    </source>
</evidence>
<dbReference type="AlphaFoldDB" id="A0A932A7T4"/>
<dbReference type="EC" id="2.1.1.-" evidence="6"/>
<dbReference type="Proteomes" id="UP000779809">
    <property type="component" value="Unassembled WGS sequence"/>
</dbReference>
<dbReference type="InterPro" id="IPR003682">
    <property type="entry name" value="rRNA_ssu_MeTfrase_G"/>
</dbReference>
<name>A0A932A7T4_9BACT</name>
<feature type="binding site" evidence="6">
    <location>
        <begin position="129"/>
        <end position="130"/>
    </location>
    <ligand>
        <name>S-adenosyl-L-methionine</name>
        <dbReference type="ChEBI" id="CHEBI:59789"/>
    </ligand>
</feature>
<comment type="caution">
    <text evidence="7">The sequence shown here is derived from an EMBL/GenBank/DDBJ whole genome shotgun (WGS) entry which is preliminary data.</text>
</comment>
<feature type="binding site" evidence="6">
    <location>
        <position position="78"/>
    </location>
    <ligand>
        <name>S-adenosyl-L-methionine</name>
        <dbReference type="ChEBI" id="CHEBI:59789"/>
    </ligand>
</feature>
<dbReference type="InterPro" id="IPR029063">
    <property type="entry name" value="SAM-dependent_MTases_sf"/>
</dbReference>